<comment type="pathway">
    <text evidence="4">Cofactor biosynthesis; (R)-pantothenate biosynthesis; (R)-pantoate from 3-methyl-2-oxobutanoate: step 2/2.</text>
</comment>
<evidence type="ECO:0000256" key="3">
    <source>
        <dbReference type="ARBA" id="ARBA00023002"/>
    </source>
</evidence>
<dbReference type="RefSeq" id="WP_183859204.1">
    <property type="nucleotide sequence ID" value="NZ_JACHFH010000003.1"/>
</dbReference>
<dbReference type="Gene3D" id="1.10.1040.10">
    <property type="entry name" value="N-(1-d-carboxylethyl)-l-norvaline Dehydrogenase, domain 2"/>
    <property type="match status" value="1"/>
</dbReference>
<dbReference type="GO" id="GO:0005737">
    <property type="term" value="C:cytoplasm"/>
    <property type="evidence" value="ECO:0007669"/>
    <property type="project" value="TreeGrafter"/>
</dbReference>
<dbReference type="Gene3D" id="3.40.50.720">
    <property type="entry name" value="NAD(P)-binding Rossmann-like Domain"/>
    <property type="match status" value="1"/>
</dbReference>
<dbReference type="NCBIfam" id="TIGR00745">
    <property type="entry name" value="apbA_panE"/>
    <property type="match status" value="1"/>
</dbReference>
<comment type="function">
    <text evidence="4">Catalyzes the NADPH-dependent reduction of ketopantoate into pantoic acid.</text>
</comment>
<dbReference type="UniPathway" id="UPA00028">
    <property type="reaction ID" value="UER00004"/>
</dbReference>
<keyword evidence="4" id="KW-0566">Pantothenate biosynthesis</keyword>
<evidence type="ECO:0000256" key="1">
    <source>
        <dbReference type="ARBA" id="ARBA00007870"/>
    </source>
</evidence>
<keyword evidence="3 4" id="KW-0560">Oxidoreductase</keyword>
<dbReference type="GO" id="GO:0008677">
    <property type="term" value="F:2-dehydropantoate 2-reductase activity"/>
    <property type="evidence" value="ECO:0007669"/>
    <property type="project" value="UniProtKB-EC"/>
</dbReference>
<comment type="caution">
    <text evidence="7">The sequence shown here is derived from an EMBL/GenBank/DDBJ whole genome shotgun (WGS) entry which is preliminary data.</text>
</comment>
<dbReference type="InterPro" id="IPR013328">
    <property type="entry name" value="6PGD_dom2"/>
</dbReference>
<dbReference type="AlphaFoldDB" id="A0A840UKT8"/>
<comment type="catalytic activity">
    <reaction evidence="4">
        <text>(R)-pantoate + NADP(+) = 2-dehydropantoate + NADPH + H(+)</text>
        <dbReference type="Rhea" id="RHEA:16233"/>
        <dbReference type="ChEBI" id="CHEBI:11561"/>
        <dbReference type="ChEBI" id="CHEBI:15378"/>
        <dbReference type="ChEBI" id="CHEBI:15980"/>
        <dbReference type="ChEBI" id="CHEBI:57783"/>
        <dbReference type="ChEBI" id="CHEBI:58349"/>
        <dbReference type="EC" id="1.1.1.169"/>
    </reaction>
</comment>
<dbReference type="InterPro" id="IPR036291">
    <property type="entry name" value="NAD(P)-bd_dom_sf"/>
</dbReference>
<evidence type="ECO:0000313" key="7">
    <source>
        <dbReference type="EMBL" id="MBB5335328.1"/>
    </source>
</evidence>
<evidence type="ECO:0000259" key="6">
    <source>
        <dbReference type="Pfam" id="PF08546"/>
    </source>
</evidence>
<dbReference type="Proteomes" id="UP000559117">
    <property type="component" value="Unassembled WGS sequence"/>
</dbReference>
<accession>A0A840UKT8</accession>
<keyword evidence="2 4" id="KW-0521">NADP</keyword>
<dbReference type="Pfam" id="PF08546">
    <property type="entry name" value="ApbA_C"/>
    <property type="match status" value="1"/>
</dbReference>
<dbReference type="EMBL" id="JACHFH010000003">
    <property type="protein sequence ID" value="MBB5335328.1"/>
    <property type="molecule type" value="Genomic_DNA"/>
</dbReference>
<dbReference type="InterPro" id="IPR013752">
    <property type="entry name" value="KPA_reductase"/>
</dbReference>
<dbReference type="InterPro" id="IPR003710">
    <property type="entry name" value="ApbA"/>
</dbReference>
<dbReference type="SUPFAM" id="SSF48179">
    <property type="entry name" value="6-phosphogluconate dehydrogenase C-terminal domain-like"/>
    <property type="match status" value="1"/>
</dbReference>
<evidence type="ECO:0000313" key="8">
    <source>
        <dbReference type="Proteomes" id="UP000559117"/>
    </source>
</evidence>
<name>A0A840UKT8_9FIRM</name>
<protein>
    <recommendedName>
        <fullName evidence="4">2-dehydropantoate 2-reductase</fullName>
        <ecNumber evidence="4">1.1.1.169</ecNumber>
    </recommendedName>
    <alternativeName>
        <fullName evidence="4">Ketopantoate reductase</fullName>
    </alternativeName>
</protein>
<evidence type="ECO:0000259" key="5">
    <source>
        <dbReference type="Pfam" id="PF02558"/>
    </source>
</evidence>
<evidence type="ECO:0000256" key="2">
    <source>
        <dbReference type="ARBA" id="ARBA00022857"/>
    </source>
</evidence>
<dbReference type="SUPFAM" id="SSF51735">
    <property type="entry name" value="NAD(P)-binding Rossmann-fold domains"/>
    <property type="match status" value="1"/>
</dbReference>
<evidence type="ECO:0000256" key="4">
    <source>
        <dbReference type="RuleBase" id="RU362068"/>
    </source>
</evidence>
<proteinExistence type="inferred from homology"/>
<dbReference type="InterPro" id="IPR008927">
    <property type="entry name" value="6-PGluconate_DH-like_C_sf"/>
</dbReference>
<dbReference type="PANTHER" id="PTHR21708:SF26">
    <property type="entry name" value="2-DEHYDROPANTOATE 2-REDUCTASE"/>
    <property type="match status" value="1"/>
</dbReference>
<keyword evidence="8" id="KW-1185">Reference proteome</keyword>
<dbReference type="GO" id="GO:0015940">
    <property type="term" value="P:pantothenate biosynthetic process"/>
    <property type="evidence" value="ECO:0007669"/>
    <property type="project" value="UniProtKB-UniPathway"/>
</dbReference>
<dbReference type="EC" id="1.1.1.169" evidence="4"/>
<organism evidence="7 8">
    <name type="scientific">Pectinatus brassicae</name>
    <dbReference type="NCBI Taxonomy" id="862415"/>
    <lineage>
        <taxon>Bacteria</taxon>
        <taxon>Bacillati</taxon>
        <taxon>Bacillota</taxon>
        <taxon>Negativicutes</taxon>
        <taxon>Selenomonadales</taxon>
        <taxon>Selenomonadaceae</taxon>
        <taxon>Pectinatus</taxon>
    </lineage>
</organism>
<dbReference type="InterPro" id="IPR013332">
    <property type="entry name" value="KPR_N"/>
</dbReference>
<dbReference type="InterPro" id="IPR051402">
    <property type="entry name" value="KPR-Related"/>
</dbReference>
<feature type="domain" description="Ketopantoate reductase N-terminal" evidence="5">
    <location>
        <begin position="7"/>
        <end position="146"/>
    </location>
</feature>
<sequence length="302" mass="33340">MKIQSAALVGLGALGTMYAAQIFDAMGKEAVNIIADAKRAERYREQGIYHNDKKYDFNYMEKSAKADLLIVAVKYQALDNIIEEIKPFVGEHTIILSVLNGITSEEKLAAVFGKDNVLLCTAQGMDAAKAGNKSHAKQMGYLCYGSHNGVINEKVKAVAEFFDMSGLKYEIAEDMPRRLWSKLMLNTGVNQACMVFETNYGGLQQASEARDVMFAAMLEVIAVAQKSGIGLDMQDFKMWAKIIEGLTPEGIPSMRQDALARRHSEVELFSGTIKRLGKKVNVPTPANNLLYKCIQLMEASYA</sequence>
<dbReference type="PANTHER" id="PTHR21708">
    <property type="entry name" value="PROBABLE 2-DEHYDROPANTOATE 2-REDUCTASE"/>
    <property type="match status" value="1"/>
</dbReference>
<comment type="similarity">
    <text evidence="1 4">Belongs to the ketopantoate reductase family.</text>
</comment>
<reference evidence="7 8" key="1">
    <citation type="submission" date="2020-08" db="EMBL/GenBank/DDBJ databases">
        <title>Genomic Encyclopedia of Type Strains, Phase IV (KMG-IV): sequencing the most valuable type-strain genomes for metagenomic binning, comparative biology and taxonomic classification.</title>
        <authorList>
            <person name="Goeker M."/>
        </authorList>
    </citation>
    <scope>NUCLEOTIDE SEQUENCE [LARGE SCALE GENOMIC DNA]</scope>
    <source>
        <strain evidence="7 8">DSM 24661</strain>
    </source>
</reference>
<feature type="domain" description="Ketopantoate reductase C-terminal" evidence="6">
    <location>
        <begin position="177"/>
        <end position="297"/>
    </location>
</feature>
<dbReference type="Pfam" id="PF02558">
    <property type="entry name" value="ApbA"/>
    <property type="match status" value="1"/>
</dbReference>
<gene>
    <name evidence="7" type="ORF">HNR32_000448</name>
</gene>